<dbReference type="PANTHER" id="PTHR43537:SF45">
    <property type="entry name" value="GNTR FAMILY REGULATORY PROTEIN"/>
    <property type="match status" value="1"/>
</dbReference>
<sequence length="219" mass="24414">MSGLHPIEQESTPSLIARQLRTAIAAGRFAPGTQLAEAELARELGVSRGPLREAMQRLNQEGLLVGHRNRGLFVMDLDADTVRDIYLARGAIERAAVESLIEAGRNGEADALLSIVQEMQARSEDPNSKEMSEIDLRFHETLVALADSPRLIRMHRTLLTETRLCLTRMQGTYDSAEVRVREHERIARAVLDGRLVDAVQSLEEHMHDGLARLHPLSQD</sequence>
<dbReference type="AlphaFoldDB" id="A0A4R7J5I3"/>
<feature type="domain" description="HTH gntR-type" evidence="4">
    <location>
        <begin position="10"/>
        <end position="77"/>
    </location>
</feature>
<dbReference type="SMART" id="SM00345">
    <property type="entry name" value="HTH_GNTR"/>
    <property type="match status" value="1"/>
</dbReference>
<dbReference type="Gene3D" id="1.20.120.530">
    <property type="entry name" value="GntR ligand-binding domain-like"/>
    <property type="match status" value="1"/>
</dbReference>
<keyword evidence="2 5" id="KW-0238">DNA-binding</keyword>
<organism evidence="5 6">
    <name type="scientific">Naumannella halotolerans</name>
    <dbReference type="NCBI Taxonomy" id="993414"/>
    <lineage>
        <taxon>Bacteria</taxon>
        <taxon>Bacillati</taxon>
        <taxon>Actinomycetota</taxon>
        <taxon>Actinomycetes</taxon>
        <taxon>Propionibacteriales</taxon>
        <taxon>Propionibacteriaceae</taxon>
        <taxon>Naumannella</taxon>
    </lineage>
</organism>
<evidence type="ECO:0000256" key="1">
    <source>
        <dbReference type="ARBA" id="ARBA00023015"/>
    </source>
</evidence>
<evidence type="ECO:0000256" key="2">
    <source>
        <dbReference type="ARBA" id="ARBA00023125"/>
    </source>
</evidence>
<evidence type="ECO:0000256" key="3">
    <source>
        <dbReference type="ARBA" id="ARBA00023163"/>
    </source>
</evidence>
<dbReference type="GO" id="GO:0003677">
    <property type="term" value="F:DNA binding"/>
    <property type="evidence" value="ECO:0007669"/>
    <property type="project" value="UniProtKB-KW"/>
</dbReference>
<dbReference type="InterPro" id="IPR008920">
    <property type="entry name" value="TF_FadR/GntR_C"/>
</dbReference>
<dbReference type="EMBL" id="SOAW01000001">
    <property type="protein sequence ID" value="TDT32611.1"/>
    <property type="molecule type" value="Genomic_DNA"/>
</dbReference>
<evidence type="ECO:0000313" key="6">
    <source>
        <dbReference type="Proteomes" id="UP000295371"/>
    </source>
</evidence>
<dbReference type="Proteomes" id="UP000295371">
    <property type="component" value="Unassembled WGS sequence"/>
</dbReference>
<dbReference type="InterPro" id="IPR036390">
    <property type="entry name" value="WH_DNA-bd_sf"/>
</dbReference>
<protein>
    <submittedName>
        <fullName evidence="5">DNA-binding GntR family transcriptional regulator</fullName>
    </submittedName>
</protein>
<name>A0A4R7J5I3_9ACTN</name>
<dbReference type="CDD" id="cd07377">
    <property type="entry name" value="WHTH_GntR"/>
    <property type="match status" value="1"/>
</dbReference>
<keyword evidence="1" id="KW-0805">Transcription regulation</keyword>
<evidence type="ECO:0000313" key="5">
    <source>
        <dbReference type="EMBL" id="TDT32611.1"/>
    </source>
</evidence>
<reference evidence="5 6" key="1">
    <citation type="submission" date="2019-03" db="EMBL/GenBank/DDBJ databases">
        <title>Genomic Encyclopedia of Archaeal and Bacterial Type Strains, Phase II (KMG-II): from individual species to whole genera.</title>
        <authorList>
            <person name="Goeker M."/>
        </authorList>
    </citation>
    <scope>NUCLEOTIDE SEQUENCE [LARGE SCALE GENOMIC DNA]</scope>
    <source>
        <strain evidence="5 6">DSM 24323</strain>
    </source>
</reference>
<proteinExistence type="predicted"/>
<dbReference type="PROSITE" id="PS50949">
    <property type="entry name" value="HTH_GNTR"/>
    <property type="match status" value="1"/>
</dbReference>
<keyword evidence="3" id="KW-0804">Transcription</keyword>
<keyword evidence="6" id="KW-1185">Reference proteome</keyword>
<dbReference type="SUPFAM" id="SSF46785">
    <property type="entry name" value="Winged helix' DNA-binding domain"/>
    <property type="match status" value="1"/>
</dbReference>
<dbReference type="PANTHER" id="PTHR43537">
    <property type="entry name" value="TRANSCRIPTIONAL REGULATOR, GNTR FAMILY"/>
    <property type="match status" value="1"/>
</dbReference>
<dbReference type="InterPro" id="IPR011711">
    <property type="entry name" value="GntR_C"/>
</dbReference>
<accession>A0A4R7J5I3</accession>
<dbReference type="InterPro" id="IPR000524">
    <property type="entry name" value="Tscrpt_reg_HTH_GntR"/>
</dbReference>
<comment type="caution">
    <text evidence="5">The sequence shown here is derived from an EMBL/GenBank/DDBJ whole genome shotgun (WGS) entry which is preliminary data.</text>
</comment>
<dbReference type="Pfam" id="PF07729">
    <property type="entry name" value="FCD"/>
    <property type="match status" value="1"/>
</dbReference>
<dbReference type="SUPFAM" id="SSF48008">
    <property type="entry name" value="GntR ligand-binding domain-like"/>
    <property type="match status" value="1"/>
</dbReference>
<evidence type="ECO:0000259" key="4">
    <source>
        <dbReference type="PROSITE" id="PS50949"/>
    </source>
</evidence>
<dbReference type="RefSeq" id="WP_208292702.1">
    <property type="nucleotide sequence ID" value="NZ_CP171129.1"/>
</dbReference>
<dbReference type="InterPro" id="IPR036388">
    <property type="entry name" value="WH-like_DNA-bd_sf"/>
</dbReference>
<dbReference type="SMART" id="SM00895">
    <property type="entry name" value="FCD"/>
    <property type="match status" value="1"/>
</dbReference>
<dbReference type="Pfam" id="PF00392">
    <property type="entry name" value="GntR"/>
    <property type="match status" value="1"/>
</dbReference>
<dbReference type="PRINTS" id="PR00035">
    <property type="entry name" value="HTHGNTR"/>
</dbReference>
<dbReference type="Gene3D" id="1.10.10.10">
    <property type="entry name" value="Winged helix-like DNA-binding domain superfamily/Winged helix DNA-binding domain"/>
    <property type="match status" value="1"/>
</dbReference>
<gene>
    <name evidence="5" type="ORF">CLV29_0192</name>
</gene>
<dbReference type="GO" id="GO:0003700">
    <property type="term" value="F:DNA-binding transcription factor activity"/>
    <property type="evidence" value="ECO:0007669"/>
    <property type="project" value="InterPro"/>
</dbReference>